<name>A0AAP2AHZ3_LELAM</name>
<dbReference type="RefSeq" id="WP_202666484.1">
    <property type="nucleotide sequence ID" value="NZ_JAENMR010000013.1"/>
</dbReference>
<reference evidence="1" key="1">
    <citation type="submission" date="2020-12" db="EMBL/GenBank/DDBJ databases">
        <title>Draft genome sequence of Enterobacter spp., Lelliottia spp. and Serratia spp. isolated from drinking water reservoirs and lakes.</title>
        <authorList>
            <person name="Reitter C."/>
            <person name="Neuhaus K."/>
            <person name="Huegler M."/>
        </authorList>
    </citation>
    <scope>NUCLEOTIDE SEQUENCE</scope>
    <source>
        <strain evidence="1">TZW15</strain>
    </source>
</reference>
<gene>
    <name evidence="1" type="ORF">I7V27_21390</name>
</gene>
<sequence length="164" mass="18506">MSRLESLTSFVCDAIPERIAGIKFASEMSDIEYIMRQRDLGLGAYQLAIQRYSVFLSWERLPYRLFDPNNISALVTVWITENEGEDPNGQEIEITAPATSVEVIDDEVADMTVTLTISEPLIIRENPNGCIPFDGKRWELATAEVWYAEDVSVRVTDVNSEPLT</sequence>
<dbReference type="Pfam" id="PF06891">
    <property type="entry name" value="P2_Phage_GpR"/>
    <property type="match status" value="1"/>
</dbReference>
<dbReference type="Proteomes" id="UP000653275">
    <property type="component" value="Unassembled WGS sequence"/>
</dbReference>
<comment type="caution">
    <text evidence="1">The sequence shown here is derived from an EMBL/GenBank/DDBJ whole genome shotgun (WGS) entry which is preliminary data.</text>
</comment>
<evidence type="ECO:0000313" key="1">
    <source>
        <dbReference type="EMBL" id="MBL5936980.1"/>
    </source>
</evidence>
<organism evidence="1 2">
    <name type="scientific">Lelliottia amnigena</name>
    <name type="common">Enterobacter amnigenus</name>
    <dbReference type="NCBI Taxonomy" id="61646"/>
    <lineage>
        <taxon>Bacteria</taxon>
        <taxon>Pseudomonadati</taxon>
        <taxon>Pseudomonadota</taxon>
        <taxon>Gammaproteobacteria</taxon>
        <taxon>Enterobacterales</taxon>
        <taxon>Enterobacteriaceae</taxon>
        <taxon>Lelliottia</taxon>
    </lineage>
</organism>
<accession>A0AAP2AHZ3</accession>
<dbReference type="AlphaFoldDB" id="A0AAP2AHZ3"/>
<protein>
    <submittedName>
        <fullName evidence="1">Phage tail protein</fullName>
    </submittedName>
</protein>
<dbReference type="InterPro" id="IPR009678">
    <property type="entry name" value="Phage_tail_completion_R"/>
</dbReference>
<evidence type="ECO:0000313" key="2">
    <source>
        <dbReference type="Proteomes" id="UP000653275"/>
    </source>
</evidence>
<dbReference type="EMBL" id="JAENMS010000018">
    <property type="protein sequence ID" value="MBL5936980.1"/>
    <property type="molecule type" value="Genomic_DNA"/>
</dbReference>
<proteinExistence type="predicted"/>